<dbReference type="GO" id="GO:0016020">
    <property type="term" value="C:membrane"/>
    <property type="evidence" value="ECO:0007669"/>
    <property type="project" value="InterPro"/>
</dbReference>
<feature type="transmembrane region" description="Helical" evidence="1">
    <location>
        <begin position="32"/>
        <end position="53"/>
    </location>
</feature>
<dbReference type="Gene3D" id="1.10.3730.20">
    <property type="match status" value="1"/>
</dbReference>
<dbReference type="InterPro" id="IPR000620">
    <property type="entry name" value="EamA_dom"/>
</dbReference>
<keyword evidence="1" id="KW-0472">Membrane</keyword>
<feature type="transmembrane region" description="Helical" evidence="1">
    <location>
        <begin position="65"/>
        <end position="85"/>
    </location>
</feature>
<dbReference type="EMBL" id="RCCJ01000001">
    <property type="protein sequence ID" value="RLJ70656.1"/>
    <property type="molecule type" value="Genomic_DNA"/>
</dbReference>
<keyword evidence="4" id="KW-1185">Reference proteome</keyword>
<dbReference type="PANTHER" id="PTHR22911">
    <property type="entry name" value="ACYL-MALONYL CONDENSING ENZYME-RELATED"/>
    <property type="match status" value="1"/>
</dbReference>
<dbReference type="SUPFAM" id="SSF103481">
    <property type="entry name" value="Multidrug resistance efflux transporter EmrE"/>
    <property type="match status" value="1"/>
</dbReference>
<keyword evidence="1" id="KW-1133">Transmembrane helix</keyword>
<organism evidence="3 4">
    <name type="scientific">Hydrogenivirga caldilitoris</name>
    <dbReference type="NCBI Taxonomy" id="246264"/>
    <lineage>
        <taxon>Bacteria</taxon>
        <taxon>Pseudomonadati</taxon>
        <taxon>Aquificota</taxon>
        <taxon>Aquificia</taxon>
        <taxon>Aquificales</taxon>
        <taxon>Aquificaceae</taxon>
        <taxon>Hydrogenivirga</taxon>
    </lineage>
</organism>
<feature type="transmembrane region" description="Helical" evidence="1">
    <location>
        <begin position="120"/>
        <end position="138"/>
    </location>
</feature>
<reference evidence="3 4" key="1">
    <citation type="submission" date="2018-10" db="EMBL/GenBank/DDBJ databases">
        <title>Genomic Encyclopedia of Archaeal and Bacterial Type Strains, Phase II (KMG-II): from individual species to whole genera.</title>
        <authorList>
            <person name="Goeker M."/>
        </authorList>
    </citation>
    <scope>NUCLEOTIDE SEQUENCE [LARGE SCALE GENOMIC DNA]</scope>
    <source>
        <strain evidence="3 4">DSM 16510</strain>
    </source>
</reference>
<feature type="domain" description="EamA" evidence="2">
    <location>
        <begin position="2"/>
        <end position="136"/>
    </location>
</feature>
<dbReference type="RefSeq" id="WP_121010672.1">
    <property type="nucleotide sequence ID" value="NZ_RCCJ01000001.1"/>
</dbReference>
<name>A0A497XNW4_9AQUI</name>
<gene>
    <name evidence="3" type="ORF">BCF55_0936</name>
</gene>
<protein>
    <submittedName>
        <fullName evidence="3">Transporter family protein</fullName>
    </submittedName>
</protein>
<dbReference type="AlphaFoldDB" id="A0A497XNW4"/>
<comment type="caution">
    <text evidence="3">The sequence shown here is derived from an EMBL/GenBank/DDBJ whole genome shotgun (WGS) entry which is preliminary data.</text>
</comment>
<dbReference type="OrthoDB" id="9806718at2"/>
<accession>A0A497XNW4</accession>
<sequence>MKAVIFALLSALVWGTAPLIFKLGLRGDVPPLVGIFFHNLTASIFALVSMLILKEGFSYPLRDITIISFGGFVSGFLGLLLYYKAIKLGDVSVVAPIVASSPLWASLFAFVLLGEHFTPMKLVGTILVVTGVVLITLSR</sequence>
<dbReference type="Pfam" id="PF00892">
    <property type="entry name" value="EamA"/>
    <property type="match status" value="1"/>
</dbReference>
<dbReference type="Proteomes" id="UP000267841">
    <property type="component" value="Unassembled WGS sequence"/>
</dbReference>
<keyword evidence="1" id="KW-0812">Transmembrane</keyword>
<evidence type="ECO:0000313" key="4">
    <source>
        <dbReference type="Proteomes" id="UP000267841"/>
    </source>
</evidence>
<evidence type="ECO:0000256" key="1">
    <source>
        <dbReference type="SAM" id="Phobius"/>
    </source>
</evidence>
<dbReference type="InterPro" id="IPR037185">
    <property type="entry name" value="EmrE-like"/>
</dbReference>
<evidence type="ECO:0000259" key="2">
    <source>
        <dbReference type="Pfam" id="PF00892"/>
    </source>
</evidence>
<proteinExistence type="predicted"/>
<evidence type="ECO:0000313" key="3">
    <source>
        <dbReference type="EMBL" id="RLJ70656.1"/>
    </source>
</evidence>
<dbReference type="PANTHER" id="PTHR22911:SF137">
    <property type="entry name" value="SOLUTE CARRIER FAMILY 35 MEMBER G2-RELATED"/>
    <property type="match status" value="1"/>
</dbReference>
<feature type="transmembrane region" description="Helical" evidence="1">
    <location>
        <begin position="91"/>
        <end position="113"/>
    </location>
</feature>